<dbReference type="Pfam" id="PF00590">
    <property type="entry name" value="TP_methylase"/>
    <property type="match status" value="1"/>
</dbReference>
<evidence type="ECO:0000256" key="4">
    <source>
        <dbReference type="ARBA" id="ARBA00022679"/>
    </source>
</evidence>
<dbReference type="InterPro" id="IPR035996">
    <property type="entry name" value="4pyrrol_Methylase_sf"/>
</dbReference>
<comment type="subcellular location">
    <subcellularLocation>
        <location evidence="6">Cytoplasm</location>
    </subcellularLocation>
</comment>
<evidence type="ECO:0000256" key="5">
    <source>
        <dbReference type="ARBA" id="ARBA00022691"/>
    </source>
</evidence>
<keyword evidence="5 6" id="KW-0949">S-adenosyl-L-methionine</keyword>
<keyword evidence="4 6" id="KW-0808">Transferase</keyword>
<dbReference type="EMBL" id="JAERWL010000010">
    <property type="protein sequence ID" value="MBM9477271.1"/>
    <property type="molecule type" value="Genomic_DNA"/>
</dbReference>
<dbReference type="RefSeq" id="WP_205257394.1">
    <property type="nucleotide sequence ID" value="NZ_JAERWL010000010.1"/>
</dbReference>
<dbReference type="Gene3D" id="3.30.950.10">
    <property type="entry name" value="Methyltransferase, Cobalt-precorrin-4 Transmethylase, Domain 2"/>
    <property type="match status" value="1"/>
</dbReference>
<protein>
    <recommendedName>
        <fullName evidence="6">Ribosomal RNA small subunit methyltransferase I</fullName>
        <ecNumber evidence="6">2.1.1.198</ecNumber>
    </recommendedName>
    <alternativeName>
        <fullName evidence="6">16S rRNA 2'-O-ribose C1402 methyltransferase</fullName>
    </alternativeName>
    <alternativeName>
        <fullName evidence="6">rRNA (cytidine-2'-O-)-methyltransferase RsmI</fullName>
    </alternativeName>
</protein>
<comment type="function">
    <text evidence="6">Catalyzes the 2'-O-methylation of the ribose of cytidine 1402 (C1402) in 16S rRNA.</text>
</comment>
<evidence type="ECO:0000256" key="1">
    <source>
        <dbReference type="ARBA" id="ARBA00022490"/>
    </source>
</evidence>
<dbReference type="InterPro" id="IPR014777">
    <property type="entry name" value="4pyrrole_Mease_sub1"/>
</dbReference>
<comment type="similarity">
    <text evidence="6">Belongs to the methyltransferase superfamily. RsmI family.</text>
</comment>
<dbReference type="GO" id="GO:0005737">
    <property type="term" value="C:cytoplasm"/>
    <property type="evidence" value="ECO:0007669"/>
    <property type="project" value="UniProtKB-SubCell"/>
</dbReference>
<dbReference type="GO" id="GO:0070677">
    <property type="term" value="F:rRNA (cytosine-2'-O-)-methyltransferase activity"/>
    <property type="evidence" value="ECO:0007669"/>
    <property type="project" value="UniProtKB-UniRule"/>
</dbReference>
<dbReference type="InterPro" id="IPR000878">
    <property type="entry name" value="4pyrrol_Mease"/>
</dbReference>
<sequence length="295" mass="30882">MSTSFPTGRLVLAGTPLGRVSDASPGLGDALATADVIAAEDTRRLHRLTTDLGIHPTGSVVSYYESVEQSRIPRLLERMREGATVVLVTDAGMPSVSDPGYRLVAAAAEAGIDITSVPGPSAVITALALSGLPSDRFCFEGFPPRKPGERARAFTQLATETRTMVFFESVHRLGECLQAMAEAFGADRPAALCRELTKTYEEVRRGTLAELVAGAETVRGEVTLVVAGAPAGTVAVDESDLAAAVAELVAAGASRRDAVDVVAGRVGLPRRTVYAAATRPAPPTATDPRSTRRTR</sequence>
<gene>
    <name evidence="6 8" type="primary">rsmI</name>
    <name evidence="8" type="ORF">JL107_12530</name>
</gene>
<dbReference type="PANTHER" id="PTHR46111:SF1">
    <property type="entry name" value="RIBOSOMAL RNA SMALL SUBUNIT METHYLTRANSFERASE I"/>
    <property type="match status" value="1"/>
</dbReference>
<dbReference type="InterPro" id="IPR014776">
    <property type="entry name" value="4pyrrole_Mease_sub2"/>
</dbReference>
<feature type="domain" description="Tetrapyrrole methylase" evidence="7">
    <location>
        <begin position="9"/>
        <end position="211"/>
    </location>
</feature>
<dbReference type="CDD" id="cd11648">
    <property type="entry name" value="RsmI"/>
    <property type="match status" value="1"/>
</dbReference>
<keyword evidence="2 6" id="KW-0698">rRNA processing</keyword>
<evidence type="ECO:0000256" key="2">
    <source>
        <dbReference type="ARBA" id="ARBA00022552"/>
    </source>
</evidence>
<accession>A0A939C3Q0</accession>
<organism evidence="8 9">
    <name type="scientific">Nakamurella flavida</name>
    <dbReference type="NCBI Taxonomy" id="363630"/>
    <lineage>
        <taxon>Bacteria</taxon>
        <taxon>Bacillati</taxon>
        <taxon>Actinomycetota</taxon>
        <taxon>Actinomycetes</taxon>
        <taxon>Nakamurellales</taxon>
        <taxon>Nakamurellaceae</taxon>
        <taxon>Nakamurella</taxon>
    </lineage>
</organism>
<comment type="caution">
    <text evidence="8">The sequence shown here is derived from an EMBL/GenBank/DDBJ whole genome shotgun (WGS) entry which is preliminary data.</text>
</comment>
<comment type="catalytic activity">
    <reaction evidence="6">
        <text>cytidine(1402) in 16S rRNA + S-adenosyl-L-methionine = 2'-O-methylcytidine(1402) in 16S rRNA + S-adenosyl-L-homocysteine + H(+)</text>
        <dbReference type="Rhea" id="RHEA:42924"/>
        <dbReference type="Rhea" id="RHEA-COMP:10285"/>
        <dbReference type="Rhea" id="RHEA-COMP:10286"/>
        <dbReference type="ChEBI" id="CHEBI:15378"/>
        <dbReference type="ChEBI" id="CHEBI:57856"/>
        <dbReference type="ChEBI" id="CHEBI:59789"/>
        <dbReference type="ChEBI" id="CHEBI:74495"/>
        <dbReference type="ChEBI" id="CHEBI:82748"/>
        <dbReference type="EC" id="2.1.1.198"/>
    </reaction>
</comment>
<evidence type="ECO:0000256" key="3">
    <source>
        <dbReference type="ARBA" id="ARBA00022603"/>
    </source>
</evidence>
<dbReference type="Proteomes" id="UP000663801">
    <property type="component" value="Unassembled WGS sequence"/>
</dbReference>
<dbReference type="HAMAP" id="MF_01877">
    <property type="entry name" value="16SrRNA_methyltr_I"/>
    <property type="match status" value="1"/>
</dbReference>
<keyword evidence="3 6" id="KW-0489">Methyltransferase</keyword>
<dbReference type="PANTHER" id="PTHR46111">
    <property type="entry name" value="RIBOSOMAL RNA SMALL SUBUNIT METHYLTRANSFERASE I"/>
    <property type="match status" value="1"/>
</dbReference>
<name>A0A939C3Q0_9ACTN</name>
<dbReference type="SUPFAM" id="SSF53790">
    <property type="entry name" value="Tetrapyrrole methylase"/>
    <property type="match status" value="1"/>
</dbReference>
<reference evidence="8" key="1">
    <citation type="submission" date="2021-01" db="EMBL/GenBank/DDBJ databases">
        <title>KCTC 19127 draft genome.</title>
        <authorList>
            <person name="An D."/>
        </authorList>
    </citation>
    <scope>NUCLEOTIDE SEQUENCE</scope>
    <source>
        <strain evidence="8">KCTC 19127</strain>
    </source>
</reference>
<dbReference type="FunFam" id="3.30.950.10:FF:000002">
    <property type="entry name" value="Ribosomal RNA small subunit methyltransferase I"/>
    <property type="match status" value="1"/>
</dbReference>
<keyword evidence="1 6" id="KW-0963">Cytoplasm</keyword>
<dbReference type="Gene3D" id="3.40.1010.10">
    <property type="entry name" value="Cobalt-precorrin-4 Transmethylase, Domain 1"/>
    <property type="match status" value="1"/>
</dbReference>
<dbReference type="AlphaFoldDB" id="A0A939C3Q0"/>
<dbReference type="InterPro" id="IPR008189">
    <property type="entry name" value="rRNA_ssu_MeTfrase_I"/>
</dbReference>
<evidence type="ECO:0000313" key="8">
    <source>
        <dbReference type="EMBL" id="MBM9477271.1"/>
    </source>
</evidence>
<evidence type="ECO:0000313" key="9">
    <source>
        <dbReference type="Proteomes" id="UP000663801"/>
    </source>
</evidence>
<proteinExistence type="inferred from homology"/>
<evidence type="ECO:0000259" key="7">
    <source>
        <dbReference type="Pfam" id="PF00590"/>
    </source>
</evidence>
<evidence type="ECO:0000256" key="6">
    <source>
        <dbReference type="HAMAP-Rule" id="MF_01877"/>
    </source>
</evidence>
<dbReference type="EC" id="2.1.1.198" evidence="6"/>
<dbReference type="PIRSF" id="PIRSF005917">
    <property type="entry name" value="MTase_YraL"/>
    <property type="match status" value="1"/>
</dbReference>
<dbReference type="FunFam" id="3.40.1010.10:FF:000007">
    <property type="entry name" value="Ribosomal RNA small subunit methyltransferase I"/>
    <property type="match status" value="1"/>
</dbReference>
<keyword evidence="9" id="KW-1185">Reference proteome</keyword>
<dbReference type="NCBIfam" id="TIGR00096">
    <property type="entry name" value="16S rRNA (cytidine(1402)-2'-O)-methyltransferase"/>
    <property type="match status" value="1"/>
</dbReference>